<evidence type="ECO:0000256" key="2">
    <source>
        <dbReference type="ARBA" id="ARBA00022448"/>
    </source>
</evidence>
<dbReference type="eggNOG" id="COG4771">
    <property type="taxonomic scope" value="Bacteria"/>
</dbReference>
<dbReference type="Pfam" id="PF00593">
    <property type="entry name" value="TonB_dep_Rec_b-barrel"/>
    <property type="match status" value="1"/>
</dbReference>
<evidence type="ECO:0000256" key="12">
    <source>
        <dbReference type="SAM" id="SignalP"/>
    </source>
</evidence>
<evidence type="ECO:0000256" key="10">
    <source>
        <dbReference type="PROSITE-ProRule" id="PRU01360"/>
    </source>
</evidence>
<dbReference type="Pfam" id="PF07715">
    <property type="entry name" value="Plug"/>
    <property type="match status" value="1"/>
</dbReference>
<comment type="subcellular location">
    <subcellularLocation>
        <location evidence="1 10">Cell outer membrane</location>
        <topology evidence="1 10">Multi-pass membrane protein</topology>
    </subcellularLocation>
</comment>
<keyword evidence="4 10" id="KW-0812">Transmembrane</keyword>
<dbReference type="InterPro" id="IPR039426">
    <property type="entry name" value="TonB-dep_rcpt-like"/>
</dbReference>
<sequence>MSYIKISLAAVLFCSSAYANEVADLGNVSITATKTEQALSDSPASVTVISNDELKQRNVSRVSDALLMVPGLSMGTPMNGQMSQGTGAGSFTLRGMNASRTAVLVDGVPLVDGFASKVDFRTVLTDDVERIEVVPGAFSSLYGSNAIGGVINIITKKSNKPETTVRYKRGFGDAAGNDFALYHRNHYENGIGVTLGLSREDRDGYVNEFAVKTPGTTAGITPVTGGIPTTTPAGASAYTVGDKGEMAWTQNNATLKLTYDLDSKSKLYGGINYNVYKTDQGDFHSYLRDSSGNVVSSNTSMSIDGSNKISLAESDFANTSPLEQGSTRVFIGYEGEIANQYKTKMEIAKAKIDNQYTEKGTGATFYSGVGTRKENPSEAIDILLQTAFALSDMNYITVGLNQRNTELDRKVYNLTNWRDEDSVTGSATEGAYGKSATSSIFIQDEIALSDTFTVYAGGRYDRWETEGDNFKIGTGAYDNTFDKRSDNAFSPKLSVVYLPIEDITLRASAGKSFRAPDNYELYGTLYCCSTYYQSNPNLKPEVATTYEIGGEWRATTDLKTGVSLYQTTLKDMIYGKRIDATHQEKSNAGEARVQGIELTANVNLTSWLNLDLSYSYIDSEVLKNEADPTTVGNKLAQTPTRMWSGALSAKYGNWSGLVETKYSDEVFSTESNAADVGGVFGSYDAYWMTNAKVDYVINKGLKASLSVNNLTDETVYQYSLLPGRNVTAELIMTF</sequence>
<keyword evidence="9 10" id="KW-0998">Cell outer membrane</keyword>
<protein>
    <submittedName>
        <fullName evidence="15">TonB-dependent receptor</fullName>
    </submittedName>
</protein>
<evidence type="ECO:0000256" key="3">
    <source>
        <dbReference type="ARBA" id="ARBA00022452"/>
    </source>
</evidence>
<feature type="chain" id="PRO_5003189889" evidence="12">
    <location>
        <begin position="20"/>
        <end position="734"/>
    </location>
</feature>
<dbReference type="PANTHER" id="PTHR30069:SF29">
    <property type="entry name" value="HEMOGLOBIN AND HEMOGLOBIN-HAPTOGLOBIN-BINDING PROTEIN 1-RELATED"/>
    <property type="match status" value="1"/>
</dbReference>
<comment type="similarity">
    <text evidence="10 11">Belongs to the TonB-dependent receptor family.</text>
</comment>
<dbReference type="PROSITE" id="PS52016">
    <property type="entry name" value="TONB_DEPENDENT_REC_3"/>
    <property type="match status" value="1"/>
</dbReference>
<proteinExistence type="inferred from homology"/>
<evidence type="ECO:0000259" key="14">
    <source>
        <dbReference type="Pfam" id="PF07715"/>
    </source>
</evidence>
<dbReference type="PANTHER" id="PTHR30069">
    <property type="entry name" value="TONB-DEPENDENT OUTER MEMBRANE RECEPTOR"/>
    <property type="match status" value="1"/>
</dbReference>
<feature type="signal peptide" evidence="12">
    <location>
        <begin position="1"/>
        <end position="19"/>
    </location>
</feature>
<dbReference type="SUPFAM" id="SSF56935">
    <property type="entry name" value="Porins"/>
    <property type="match status" value="1"/>
</dbReference>
<dbReference type="GO" id="GO:0009279">
    <property type="term" value="C:cell outer membrane"/>
    <property type="evidence" value="ECO:0007669"/>
    <property type="project" value="UniProtKB-SubCell"/>
</dbReference>
<dbReference type="InterPro" id="IPR000531">
    <property type="entry name" value="Beta-barrel_TonB"/>
</dbReference>
<keyword evidence="5 12" id="KW-0732">Signal</keyword>
<feature type="domain" description="TonB-dependent receptor plug" evidence="14">
    <location>
        <begin position="39"/>
        <end position="150"/>
    </location>
</feature>
<reference evidence="15 16" key="1">
    <citation type="journal article" date="2012" name="Stand. Genomic Sci.">
        <title>Complete genome sequence of the sulfur compounds oxidizing chemolithoautotroph Sulfuricurvum kujiense type strain (YK-1(T)).</title>
        <authorList>
            <person name="Han C."/>
            <person name="Kotsyurbenko O."/>
            <person name="Chertkov O."/>
            <person name="Held B."/>
            <person name="Lapidus A."/>
            <person name="Nolan M."/>
            <person name="Lucas S."/>
            <person name="Hammon N."/>
            <person name="Deshpande S."/>
            <person name="Cheng J.F."/>
            <person name="Tapia R."/>
            <person name="Goodwin L.A."/>
            <person name="Pitluck S."/>
            <person name="Liolios K."/>
            <person name="Pagani I."/>
            <person name="Ivanova N."/>
            <person name="Mavromatis K."/>
            <person name="Mikhailova N."/>
            <person name="Pati A."/>
            <person name="Chen A."/>
            <person name="Palaniappan K."/>
            <person name="Land M."/>
            <person name="Hauser L."/>
            <person name="Chang Y.J."/>
            <person name="Jeffries C.D."/>
            <person name="Brambilla E.M."/>
            <person name="Rohde M."/>
            <person name="Spring S."/>
            <person name="Sikorski J."/>
            <person name="Goker M."/>
            <person name="Woyke T."/>
            <person name="Bristow J."/>
            <person name="Eisen J.A."/>
            <person name="Markowitz V."/>
            <person name="Hugenholtz P."/>
            <person name="Kyrpides N.C."/>
            <person name="Klenk H.P."/>
            <person name="Detter J.C."/>
        </authorList>
    </citation>
    <scope>NUCLEOTIDE SEQUENCE [LARGE SCALE GENOMIC DNA]</scope>
    <source>
        <strain evidence="16">ATCC BAA-921 / DSM 16994 / JCM 11577 / YK-1</strain>
    </source>
</reference>
<keyword evidence="8 15" id="KW-0675">Receptor</keyword>
<gene>
    <name evidence="15" type="ordered locus">Sulku_2468</name>
</gene>
<evidence type="ECO:0000256" key="9">
    <source>
        <dbReference type="ARBA" id="ARBA00023237"/>
    </source>
</evidence>
<evidence type="ECO:0000256" key="4">
    <source>
        <dbReference type="ARBA" id="ARBA00022692"/>
    </source>
</evidence>
<feature type="domain" description="TonB-dependent receptor-like beta-barrel" evidence="13">
    <location>
        <begin position="271"/>
        <end position="710"/>
    </location>
</feature>
<keyword evidence="2 10" id="KW-0813">Transport</keyword>
<name>E4TYW7_SULKY</name>
<dbReference type="STRING" id="709032.Sulku_2468"/>
<evidence type="ECO:0000256" key="6">
    <source>
        <dbReference type="ARBA" id="ARBA00023077"/>
    </source>
</evidence>
<keyword evidence="16" id="KW-1185">Reference proteome</keyword>
<keyword evidence="3 10" id="KW-1134">Transmembrane beta strand</keyword>
<dbReference type="GO" id="GO:0044718">
    <property type="term" value="P:siderophore transmembrane transport"/>
    <property type="evidence" value="ECO:0007669"/>
    <property type="project" value="TreeGrafter"/>
</dbReference>
<dbReference type="OrthoDB" id="5389752at2"/>
<dbReference type="Gene3D" id="2.40.170.20">
    <property type="entry name" value="TonB-dependent receptor, beta-barrel domain"/>
    <property type="match status" value="1"/>
</dbReference>
<dbReference type="InterPro" id="IPR037066">
    <property type="entry name" value="Plug_dom_sf"/>
</dbReference>
<dbReference type="GO" id="GO:0015344">
    <property type="term" value="F:siderophore uptake transmembrane transporter activity"/>
    <property type="evidence" value="ECO:0007669"/>
    <property type="project" value="TreeGrafter"/>
</dbReference>
<evidence type="ECO:0000256" key="1">
    <source>
        <dbReference type="ARBA" id="ARBA00004571"/>
    </source>
</evidence>
<dbReference type="EMBL" id="CP002355">
    <property type="protein sequence ID" value="ADR35127.1"/>
    <property type="molecule type" value="Genomic_DNA"/>
</dbReference>
<keyword evidence="6 11" id="KW-0798">TonB box</keyword>
<evidence type="ECO:0000256" key="5">
    <source>
        <dbReference type="ARBA" id="ARBA00022729"/>
    </source>
</evidence>
<evidence type="ECO:0000313" key="16">
    <source>
        <dbReference type="Proteomes" id="UP000008721"/>
    </source>
</evidence>
<evidence type="ECO:0000256" key="8">
    <source>
        <dbReference type="ARBA" id="ARBA00023170"/>
    </source>
</evidence>
<accession>E4TYW7</accession>
<dbReference type="Gene3D" id="2.170.130.10">
    <property type="entry name" value="TonB-dependent receptor, plug domain"/>
    <property type="match status" value="1"/>
</dbReference>
<organism evidence="15 16">
    <name type="scientific">Sulfuricurvum kujiense (strain ATCC BAA-921 / DSM 16994 / JCM 11577 / YK-1)</name>
    <dbReference type="NCBI Taxonomy" id="709032"/>
    <lineage>
        <taxon>Bacteria</taxon>
        <taxon>Pseudomonadati</taxon>
        <taxon>Campylobacterota</taxon>
        <taxon>Epsilonproteobacteria</taxon>
        <taxon>Campylobacterales</taxon>
        <taxon>Sulfurimonadaceae</taxon>
        <taxon>Sulfuricurvum</taxon>
    </lineage>
</organism>
<dbReference type="RefSeq" id="WP_013461324.1">
    <property type="nucleotide sequence ID" value="NC_014762.1"/>
</dbReference>
<dbReference type="HOGENOM" id="CLU_008287_18_3_7"/>
<keyword evidence="7 10" id="KW-0472">Membrane</keyword>
<dbReference type="InterPro" id="IPR036942">
    <property type="entry name" value="Beta-barrel_TonB_sf"/>
</dbReference>
<dbReference type="AlphaFoldDB" id="E4TYW7"/>
<dbReference type="InterPro" id="IPR012910">
    <property type="entry name" value="Plug_dom"/>
</dbReference>
<evidence type="ECO:0000256" key="7">
    <source>
        <dbReference type="ARBA" id="ARBA00023136"/>
    </source>
</evidence>
<dbReference type="CDD" id="cd01347">
    <property type="entry name" value="ligand_gated_channel"/>
    <property type="match status" value="1"/>
</dbReference>
<dbReference type="Proteomes" id="UP000008721">
    <property type="component" value="Chromosome"/>
</dbReference>
<evidence type="ECO:0000259" key="13">
    <source>
        <dbReference type="Pfam" id="PF00593"/>
    </source>
</evidence>
<dbReference type="KEGG" id="sku:Sulku_2468"/>
<evidence type="ECO:0000313" key="15">
    <source>
        <dbReference type="EMBL" id="ADR35127.1"/>
    </source>
</evidence>
<evidence type="ECO:0000256" key="11">
    <source>
        <dbReference type="RuleBase" id="RU003357"/>
    </source>
</evidence>